<gene>
    <name evidence="3" type="ORF">BG36_13190</name>
</gene>
<dbReference type="AlphaFoldDB" id="A0A011TGG8"/>
<dbReference type="InterPro" id="IPR052544">
    <property type="entry name" value="Bacteriocin_Proc_Enz"/>
</dbReference>
<dbReference type="PANTHER" id="PTHR43745:SF2">
    <property type="entry name" value="NITROREDUCTASE MJ1384-RELATED"/>
    <property type="match status" value="1"/>
</dbReference>
<sequence>MTDFNRRLFLAASASAPVALAPIALAPIALATATPAAAASGDITLKAALEGRQSSRRFAPTPVPEDALLRLLWAANGVNRPDSGGRTSPSWRSANDTIIYVATAGGLFRHAHETNTLEKIGDTDIRAESSDSAFVSRAPALLIFVSDGEALRKAAEGADEQALAIGAHVNAAICAQNVYLACVAEGLGTCLIGGAANREAIAKALDLPQGSIVTYIQPVGTAR</sequence>
<dbReference type="PROSITE" id="PS51318">
    <property type="entry name" value="TAT"/>
    <property type="match status" value="1"/>
</dbReference>
<dbReference type="Proteomes" id="UP000019849">
    <property type="component" value="Unassembled WGS sequence"/>
</dbReference>
<dbReference type="InterPro" id="IPR000415">
    <property type="entry name" value="Nitroreductase-like"/>
</dbReference>
<organism evidence="3 4">
    <name type="scientific">Aquamicrobium defluvii</name>
    <dbReference type="NCBI Taxonomy" id="69279"/>
    <lineage>
        <taxon>Bacteria</taxon>
        <taxon>Pseudomonadati</taxon>
        <taxon>Pseudomonadota</taxon>
        <taxon>Alphaproteobacteria</taxon>
        <taxon>Hyphomicrobiales</taxon>
        <taxon>Phyllobacteriaceae</taxon>
        <taxon>Aquamicrobium</taxon>
    </lineage>
</organism>
<accession>A0A011TGG8</accession>
<name>A0A011TGG8_9HYPH</name>
<dbReference type="PANTHER" id="PTHR43745">
    <property type="entry name" value="NITROREDUCTASE MJ1384-RELATED"/>
    <property type="match status" value="1"/>
</dbReference>
<evidence type="ECO:0000313" key="4">
    <source>
        <dbReference type="Proteomes" id="UP000019849"/>
    </source>
</evidence>
<dbReference type="STRING" id="69279.BG36_13190"/>
<reference evidence="3 4" key="1">
    <citation type="submission" date="2014-02" db="EMBL/GenBank/DDBJ databases">
        <title>Aquamicrobium defluvii Genome sequencing.</title>
        <authorList>
            <person name="Wang X."/>
        </authorList>
    </citation>
    <scope>NUCLEOTIDE SEQUENCE [LARGE SCALE GENOMIC DNA]</scope>
    <source>
        <strain evidence="3 4">W13Z1</strain>
    </source>
</reference>
<evidence type="ECO:0000313" key="3">
    <source>
        <dbReference type="EMBL" id="EXL03017.1"/>
    </source>
</evidence>
<evidence type="ECO:0000259" key="2">
    <source>
        <dbReference type="Pfam" id="PF00881"/>
    </source>
</evidence>
<dbReference type="PATRIC" id="fig|69279.3.peg.3731"/>
<dbReference type="GO" id="GO:0016491">
    <property type="term" value="F:oxidoreductase activity"/>
    <property type="evidence" value="ECO:0007669"/>
    <property type="project" value="InterPro"/>
</dbReference>
<evidence type="ECO:0000256" key="1">
    <source>
        <dbReference type="SAM" id="SignalP"/>
    </source>
</evidence>
<dbReference type="RefSeq" id="WP_035030233.1">
    <property type="nucleotide sequence ID" value="NZ_KK073899.1"/>
</dbReference>
<dbReference type="Gene3D" id="3.40.109.10">
    <property type="entry name" value="NADH Oxidase"/>
    <property type="match status" value="1"/>
</dbReference>
<protein>
    <submittedName>
        <fullName evidence="3">Nitroreductase</fullName>
    </submittedName>
</protein>
<keyword evidence="1" id="KW-0732">Signal</keyword>
<dbReference type="InterPro" id="IPR006311">
    <property type="entry name" value="TAT_signal"/>
</dbReference>
<dbReference type="InterPro" id="IPR029479">
    <property type="entry name" value="Nitroreductase"/>
</dbReference>
<feature type="signal peptide" evidence="1">
    <location>
        <begin position="1"/>
        <end position="31"/>
    </location>
</feature>
<dbReference type="Pfam" id="PF00881">
    <property type="entry name" value="Nitroreductase"/>
    <property type="match status" value="1"/>
</dbReference>
<dbReference type="eggNOG" id="COG0778">
    <property type="taxonomic scope" value="Bacteria"/>
</dbReference>
<dbReference type="SUPFAM" id="SSF55469">
    <property type="entry name" value="FMN-dependent nitroreductase-like"/>
    <property type="match status" value="1"/>
</dbReference>
<proteinExistence type="predicted"/>
<dbReference type="HOGENOM" id="CLU_059362_1_0_5"/>
<feature type="chain" id="PRO_5001464121" evidence="1">
    <location>
        <begin position="32"/>
        <end position="223"/>
    </location>
</feature>
<feature type="domain" description="Nitroreductase" evidence="2">
    <location>
        <begin position="50"/>
        <end position="220"/>
    </location>
</feature>
<dbReference type="EMBL" id="JENY01000027">
    <property type="protein sequence ID" value="EXL03017.1"/>
    <property type="molecule type" value="Genomic_DNA"/>
</dbReference>
<comment type="caution">
    <text evidence="3">The sequence shown here is derived from an EMBL/GenBank/DDBJ whole genome shotgun (WGS) entry which is preliminary data.</text>
</comment>